<dbReference type="InterPro" id="IPR029063">
    <property type="entry name" value="SAM-dependent_MTases_sf"/>
</dbReference>
<dbReference type="GO" id="GO:0008168">
    <property type="term" value="F:methyltransferase activity"/>
    <property type="evidence" value="ECO:0007669"/>
    <property type="project" value="UniProtKB-KW"/>
</dbReference>
<dbReference type="EMBL" id="JBHSRF010000034">
    <property type="protein sequence ID" value="MFC6083860.1"/>
    <property type="molecule type" value="Genomic_DNA"/>
</dbReference>
<keyword evidence="4" id="KW-1185">Reference proteome</keyword>
<dbReference type="InterPro" id="IPR036390">
    <property type="entry name" value="WH_DNA-bd_sf"/>
</dbReference>
<organism evidence="3 4">
    <name type="scientific">Sphaerisporangium aureirubrum</name>
    <dbReference type="NCBI Taxonomy" id="1544736"/>
    <lineage>
        <taxon>Bacteria</taxon>
        <taxon>Bacillati</taxon>
        <taxon>Actinomycetota</taxon>
        <taxon>Actinomycetes</taxon>
        <taxon>Streptosporangiales</taxon>
        <taxon>Streptosporangiaceae</taxon>
        <taxon>Sphaerisporangium</taxon>
    </lineage>
</organism>
<name>A0ABW1NKN5_9ACTN</name>
<accession>A0ABW1NKN5</accession>
<keyword evidence="3" id="KW-0489">Methyltransferase</keyword>
<dbReference type="InterPro" id="IPR048711">
    <property type="entry name" value="WHD_Rv2258c"/>
</dbReference>
<evidence type="ECO:0000259" key="2">
    <source>
        <dbReference type="Pfam" id="PF21320"/>
    </source>
</evidence>
<dbReference type="InterPro" id="IPR036388">
    <property type="entry name" value="WH-like_DNA-bd_sf"/>
</dbReference>
<dbReference type="Gene3D" id="3.40.50.150">
    <property type="entry name" value="Vaccinia Virus protein VP39"/>
    <property type="match status" value="1"/>
</dbReference>
<evidence type="ECO:0000313" key="4">
    <source>
        <dbReference type="Proteomes" id="UP001596137"/>
    </source>
</evidence>
<dbReference type="SUPFAM" id="SSF53335">
    <property type="entry name" value="S-adenosyl-L-methionine-dependent methyltransferases"/>
    <property type="match status" value="1"/>
</dbReference>
<proteinExistence type="predicted"/>
<dbReference type="GO" id="GO:0032259">
    <property type="term" value="P:methylation"/>
    <property type="evidence" value="ECO:0007669"/>
    <property type="project" value="UniProtKB-KW"/>
</dbReference>
<comment type="caution">
    <text evidence="3">The sequence shown here is derived from an EMBL/GenBank/DDBJ whole genome shotgun (WGS) entry which is preliminary data.</text>
</comment>
<feature type="domain" description="Methyltransferase" evidence="1">
    <location>
        <begin position="186"/>
        <end position="292"/>
    </location>
</feature>
<dbReference type="Proteomes" id="UP001596137">
    <property type="component" value="Unassembled WGS sequence"/>
</dbReference>
<dbReference type="InterPro" id="IPR025714">
    <property type="entry name" value="Methyltranfer_dom"/>
</dbReference>
<dbReference type="Pfam" id="PF21320">
    <property type="entry name" value="WHD_Rv2258c"/>
    <property type="match status" value="1"/>
</dbReference>
<dbReference type="RefSeq" id="WP_380756299.1">
    <property type="nucleotide sequence ID" value="NZ_JBHSRF010000034.1"/>
</dbReference>
<gene>
    <name evidence="3" type="ORF">ACFP1K_22020</name>
</gene>
<evidence type="ECO:0000259" key="1">
    <source>
        <dbReference type="Pfam" id="PF13847"/>
    </source>
</evidence>
<dbReference type="Pfam" id="PF13847">
    <property type="entry name" value="Methyltransf_31"/>
    <property type="match status" value="1"/>
</dbReference>
<dbReference type="Gene3D" id="1.10.10.10">
    <property type="entry name" value="Winged helix-like DNA-binding domain superfamily/Winged helix DNA-binding domain"/>
    <property type="match status" value="1"/>
</dbReference>
<keyword evidence="3" id="KW-0808">Transferase</keyword>
<dbReference type="PANTHER" id="PTHR45128:SF2">
    <property type="entry name" value="METHYLTRANSFERASE DOMAIN-CONTAINING PROTEIN"/>
    <property type="match status" value="1"/>
</dbReference>
<sequence>MTALEQEKTAPPGIPAVDPAKIMNLMDRVMRDMSGAMTGILCAIGVRLGLFREMAMSGPVTSVELAARTGLDERYIREWLHGLTGAGYLEAHRPSGGFLLPPELAMVIAVEGSPFNLSAGYELMPALAGMTGEVCEAFATGAGVEQDRYPAEFYEAMERMSASWFDTMLVQQWIPSAGDVAARLQRGGRVADIGCGHGRAVITMALAFPESRFVGYDAYGPNVEAAREAAEDAGVAGRVKFARKDATKGLRGHYDLVTAFSVLHDAPSPVALLRAVRGVVAPDGVFLLLESAAADDPVDNTGPTASVLYATSLMYCLPTSLADGGPGLGTLGLPPARIREYCGEAGFRSIRALPSANPFNALYEIRP</sequence>
<feature type="domain" description="S-adenosylmethionine-dependent methyltransferase Rv2258c-like winged HTH" evidence="2">
    <location>
        <begin position="37"/>
        <end position="108"/>
    </location>
</feature>
<dbReference type="SUPFAM" id="SSF46785">
    <property type="entry name" value="Winged helix' DNA-binding domain"/>
    <property type="match status" value="1"/>
</dbReference>
<evidence type="ECO:0000313" key="3">
    <source>
        <dbReference type="EMBL" id="MFC6083860.1"/>
    </source>
</evidence>
<protein>
    <submittedName>
        <fullName evidence="3">Methyltransferase domain-containing protein</fullName>
    </submittedName>
</protein>
<reference evidence="4" key="1">
    <citation type="journal article" date="2019" name="Int. J. Syst. Evol. Microbiol.">
        <title>The Global Catalogue of Microorganisms (GCM) 10K type strain sequencing project: providing services to taxonomists for standard genome sequencing and annotation.</title>
        <authorList>
            <consortium name="The Broad Institute Genomics Platform"/>
            <consortium name="The Broad Institute Genome Sequencing Center for Infectious Disease"/>
            <person name="Wu L."/>
            <person name="Ma J."/>
        </authorList>
    </citation>
    <scope>NUCLEOTIDE SEQUENCE [LARGE SCALE GENOMIC DNA]</scope>
    <source>
        <strain evidence="4">JCM 30346</strain>
    </source>
</reference>
<dbReference type="CDD" id="cd02440">
    <property type="entry name" value="AdoMet_MTases"/>
    <property type="match status" value="1"/>
</dbReference>
<dbReference type="InterPro" id="IPR053173">
    <property type="entry name" value="SAM-binding_MTase"/>
</dbReference>
<dbReference type="PANTHER" id="PTHR45128">
    <property type="entry name" value="METHYLTRANSFERASE TYPE 11"/>
    <property type="match status" value="1"/>
</dbReference>